<evidence type="ECO:0000313" key="1">
    <source>
        <dbReference type="EMBL" id="MPC26876.1"/>
    </source>
</evidence>
<evidence type="ECO:0000313" key="2">
    <source>
        <dbReference type="Proteomes" id="UP000324222"/>
    </source>
</evidence>
<gene>
    <name evidence="1" type="ORF">E2C01_020026</name>
</gene>
<keyword evidence="2" id="KW-1185">Reference proteome</keyword>
<dbReference type="Proteomes" id="UP000324222">
    <property type="component" value="Unassembled WGS sequence"/>
</dbReference>
<dbReference type="AlphaFoldDB" id="A0A5B7E105"/>
<sequence>MVLEGLNKWRDEHTWKWSWSCTLIVFMILVED</sequence>
<comment type="caution">
    <text evidence="1">The sequence shown here is derived from an EMBL/GenBank/DDBJ whole genome shotgun (WGS) entry which is preliminary data.</text>
</comment>
<dbReference type="EMBL" id="VSRR010001664">
    <property type="protein sequence ID" value="MPC26876.1"/>
    <property type="molecule type" value="Genomic_DNA"/>
</dbReference>
<organism evidence="1 2">
    <name type="scientific">Portunus trituberculatus</name>
    <name type="common">Swimming crab</name>
    <name type="synonym">Neptunus trituberculatus</name>
    <dbReference type="NCBI Taxonomy" id="210409"/>
    <lineage>
        <taxon>Eukaryota</taxon>
        <taxon>Metazoa</taxon>
        <taxon>Ecdysozoa</taxon>
        <taxon>Arthropoda</taxon>
        <taxon>Crustacea</taxon>
        <taxon>Multicrustacea</taxon>
        <taxon>Malacostraca</taxon>
        <taxon>Eumalacostraca</taxon>
        <taxon>Eucarida</taxon>
        <taxon>Decapoda</taxon>
        <taxon>Pleocyemata</taxon>
        <taxon>Brachyura</taxon>
        <taxon>Eubrachyura</taxon>
        <taxon>Portunoidea</taxon>
        <taxon>Portunidae</taxon>
        <taxon>Portuninae</taxon>
        <taxon>Portunus</taxon>
    </lineage>
</organism>
<protein>
    <submittedName>
        <fullName evidence="1">Uncharacterized protein</fullName>
    </submittedName>
</protein>
<accession>A0A5B7E105</accession>
<name>A0A5B7E105_PORTR</name>
<reference evidence="1 2" key="1">
    <citation type="submission" date="2019-05" db="EMBL/GenBank/DDBJ databases">
        <title>Another draft genome of Portunus trituberculatus and its Hox gene families provides insights of decapod evolution.</title>
        <authorList>
            <person name="Jeong J.-H."/>
            <person name="Song I."/>
            <person name="Kim S."/>
            <person name="Choi T."/>
            <person name="Kim D."/>
            <person name="Ryu S."/>
            <person name="Kim W."/>
        </authorList>
    </citation>
    <scope>NUCLEOTIDE SEQUENCE [LARGE SCALE GENOMIC DNA]</scope>
    <source>
        <tissue evidence="1">Muscle</tissue>
    </source>
</reference>
<proteinExistence type="predicted"/>